<protein>
    <submittedName>
        <fullName evidence="2">Uncharacterized protein</fullName>
    </submittedName>
</protein>
<dbReference type="Proteomes" id="UP000054248">
    <property type="component" value="Unassembled WGS sequence"/>
</dbReference>
<evidence type="ECO:0000313" key="2">
    <source>
        <dbReference type="EMBL" id="KIO21904.1"/>
    </source>
</evidence>
<feature type="region of interest" description="Disordered" evidence="1">
    <location>
        <begin position="400"/>
        <end position="420"/>
    </location>
</feature>
<sequence>MGTAFDGEELADAEELCSSLRKIIRNIHTELAEKDQIIEEQRDLICDLQSDVHGLKKTAAKWHKRTTAVPVNKSEQTLEAAAKKITMMNHFYIADPEAFLKTPLTKTWADKSRFDSQQNQLEGLVQELDTLLLDNLKEQRDQLADRWAAVFAQAQQDERHSMTHWICTSNRIVLFGSEIATQLEARHRPMSQLLQKHLSFDTDSGTYERVPPILQANPEEPSSKSNMLNSPVVKKVSHSSDANGPSELGKDQDLDVSLNAKCNGKIWGVTSVTPGIIAFAAALICYALSPDNEFGPTGQTSGIPYLKDFESYKMCLVVGRRKKVKAIMELFDDFNHTLFPHHKAKWWDHRDSTSSSRAEDDRLFQEIANAESGEESEGEDIIVPEPLPKVGPGFQVSLAPSAGGDNMTMGSSDRHDEGETGQEVGGAQVLARHQPPAKGNLLKSAMHYKAHPTFPTLHSILVHRPVASFLDARTVDRQLYDMFQQAAAALGKAEYAMQEAITSARPPASLCFLFVHLLIND</sequence>
<dbReference type="EMBL" id="KN823124">
    <property type="protein sequence ID" value="KIO21904.1"/>
    <property type="molecule type" value="Genomic_DNA"/>
</dbReference>
<proteinExistence type="predicted"/>
<evidence type="ECO:0000313" key="3">
    <source>
        <dbReference type="Proteomes" id="UP000054248"/>
    </source>
</evidence>
<keyword evidence="3" id="KW-1185">Reference proteome</keyword>
<name>A0A0C3QBV7_9AGAM</name>
<dbReference type="HOGENOM" id="CLU_522951_0_0_1"/>
<gene>
    <name evidence="2" type="ORF">M407DRAFT_28543</name>
</gene>
<organism evidence="2 3">
    <name type="scientific">Tulasnella calospora MUT 4182</name>
    <dbReference type="NCBI Taxonomy" id="1051891"/>
    <lineage>
        <taxon>Eukaryota</taxon>
        <taxon>Fungi</taxon>
        <taxon>Dikarya</taxon>
        <taxon>Basidiomycota</taxon>
        <taxon>Agaricomycotina</taxon>
        <taxon>Agaricomycetes</taxon>
        <taxon>Cantharellales</taxon>
        <taxon>Tulasnellaceae</taxon>
        <taxon>Tulasnella</taxon>
    </lineage>
</organism>
<reference evidence="3" key="2">
    <citation type="submission" date="2015-01" db="EMBL/GenBank/DDBJ databases">
        <title>Evolutionary Origins and Diversification of the Mycorrhizal Mutualists.</title>
        <authorList>
            <consortium name="DOE Joint Genome Institute"/>
            <consortium name="Mycorrhizal Genomics Consortium"/>
            <person name="Kohler A."/>
            <person name="Kuo A."/>
            <person name="Nagy L.G."/>
            <person name="Floudas D."/>
            <person name="Copeland A."/>
            <person name="Barry K.W."/>
            <person name="Cichocki N."/>
            <person name="Veneault-Fourrey C."/>
            <person name="LaButti K."/>
            <person name="Lindquist E.A."/>
            <person name="Lipzen A."/>
            <person name="Lundell T."/>
            <person name="Morin E."/>
            <person name="Murat C."/>
            <person name="Riley R."/>
            <person name="Ohm R."/>
            <person name="Sun H."/>
            <person name="Tunlid A."/>
            <person name="Henrissat B."/>
            <person name="Grigoriev I.V."/>
            <person name="Hibbett D.S."/>
            <person name="Martin F."/>
        </authorList>
    </citation>
    <scope>NUCLEOTIDE SEQUENCE [LARGE SCALE GENOMIC DNA]</scope>
    <source>
        <strain evidence="3">MUT 4182</strain>
    </source>
</reference>
<evidence type="ECO:0000256" key="1">
    <source>
        <dbReference type="SAM" id="MobiDB-lite"/>
    </source>
</evidence>
<dbReference type="Pfam" id="PF20414">
    <property type="entry name" value="DUF6698"/>
    <property type="match status" value="1"/>
</dbReference>
<feature type="region of interest" description="Disordered" evidence="1">
    <location>
        <begin position="213"/>
        <end position="250"/>
    </location>
</feature>
<dbReference type="InterPro" id="IPR046521">
    <property type="entry name" value="DUF6698"/>
</dbReference>
<dbReference type="AlphaFoldDB" id="A0A0C3QBV7"/>
<reference evidence="2 3" key="1">
    <citation type="submission" date="2014-04" db="EMBL/GenBank/DDBJ databases">
        <authorList>
            <consortium name="DOE Joint Genome Institute"/>
            <person name="Kuo A."/>
            <person name="Girlanda M."/>
            <person name="Perotto S."/>
            <person name="Kohler A."/>
            <person name="Nagy L.G."/>
            <person name="Floudas D."/>
            <person name="Copeland A."/>
            <person name="Barry K.W."/>
            <person name="Cichocki N."/>
            <person name="Veneault-Fourrey C."/>
            <person name="LaButti K."/>
            <person name="Lindquist E.A."/>
            <person name="Lipzen A."/>
            <person name="Lundell T."/>
            <person name="Morin E."/>
            <person name="Murat C."/>
            <person name="Sun H."/>
            <person name="Tunlid A."/>
            <person name="Henrissat B."/>
            <person name="Grigoriev I.V."/>
            <person name="Hibbett D.S."/>
            <person name="Martin F."/>
            <person name="Nordberg H.P."/>
            <person name="Cantor M.N."/>
            <person name="Hua S.X."/>
        </authorList>
    </citation>
    <scope>NUCLEOTIDE SEQUENCE [LARGE SCALE GENOMIC DNA]</scope>
    <source>
        <strain evidence="2 3">MUT 4182</strain>
    </source>
</reference>
<accession>A0A0C3QBV7</accession>
<dbReference type="OrthoDB" id="3231188at2759"/>